<evidence type="ECO:0000313" key="1">
    <source>
        <dbReference type="EMBL" id="KAJ3476820.1"/>
    </source>
</evidence>
<gene>
    <name evidence="1" type="ORF">NLG97_g9007</name>
</gene>
<dbReference type="EMBL" id="JANAKD010001739">
    <property type="protein sequence ID" value="KAJ3476820.1"/>
    <property type="molecule type" value="Genomic_DNA"/>
</dbReference>
<protein>
    <submittedName>
        <fullName evidence="1">Uncharacterized protein</fullName>
    </submittedName>
</protein>
<organism evidence="1 2">
    <name type="scientific">Lecanicillium saksenae</name>
    <dbReference type="NCBI Taxonomy" id="468837"/>
    <lineage>
        <taxon>Eukaryota</taxon>
        <taxon>Fungi</taxon>
        <taxon>Dikarya</taxon>
        <taxon>Ascomycota</taxon>
        <taxon>Pezizomycotina</taxon>
        <taxon>Sordariomycetes</taxon>
        <taxon>Hypocreomycetidae</taxon>
        <taxon>Hypocreales</taxon>
        <taxon>Cordycipitaceae</taxon>
        <taxon>Lecanicillium</taxon>
    </lineage>
</organism>
<proteinExistence type="predicted"/>
<dbReference type="Proteomes" id="UP001148737">
    <property type="component" value="Unassembled WGS sequence"/>
</dbReference>
<accession>A0ACC1QHG0</accession>
<comment type="caution">
    <text evidence="1">The sequence shown here is derived from an EMBL/GenBank/DDBJ whole genome shotgun (WGS) entry which is preliminary data.</text>
</comment>
<sequence>MKFVAVLAFATTALALPADQPLAGARIAGCLHMTIQTAVLIETLTALGAEVTWTSCNIFSTQDHAAAAIAAAGVPVFAWKGETEDEYNWCLEQQLSAFKDDKKLNLILDDGGDLTSLVHTKYPEQLKDCYGVSEETTTGVHHLYRMLKEGKLLVPAINVNDSVTKSKFDNLYGCRESLIDGIKRATDVMIAGKVAVVAGFGDVGKGCAMALHGMGARVIVTEIDPINALQAAMAGYQVTTMEKAAPIGQIFVTTTGCRDILTGVHFEAMPNDAIVCNIGHFDIEIDVAWLKKNASSVQNIKPQVDRFLMPSGRHIILLAEGRLVNLGCATGHSSFVMSCSFTNQVLAQIALYKAKDEAWGKKYVEFAKTGALETGVYVLPKILDEEVARLHLAHCQVELSSLSSVQAEYLGLPAEGPFKSDIYRY</sequence>
<reference evidence="1" key="1">
    <citation type="submission" date="2022-07" db="EMBL/GenBank/DDBJ databases">
        <title>Genome Sequence of Lecanicillium saksenae.</title>
        <authorList>
            <person name="Buettner E."/>
        </authorList>
    </citation>
    <scope>NUCLEOTIDE SEQUENCE</scope>
    <source>
        <strain evidence="1">VT-O1</strain>
    </source>
</reference>
<evidence type="ECO:0000313" key="2">
    <source>
        <dbReference type="Proteomes" id="UP001148737"/>
    </source>
</evidence>
<keyword evidence="2" id="KW-1185">Reference proteome</keyword>
<name>A0ACC1QHG0_9HYPO</name>